<evidence type="ECO:0000313" key="2">
    <source>
        <dbReference type="Proteomes" id="UP000233440"/>
    </source>
</evidence>
<dbReference type="Proteomes" id="UP000233440">
    <property type="component" value="Unassembled WGS sequence"/>
</dbReference>
<dbReference type="AlphaFoldDB" id="A0A2N3LFV4"/>
<dbReference type="EMBL" id="PIQO01000017">
    <property type="protein sequence ID" value="PKR83510.1"/>
    <property type="molecule type" value="Genomic_DNA"/>
</dbReference>
<dbReference type="RefSeq" id="WP_101355650.1">
    <property type="nucleotide sequence ID" value="NZ_PIQO01000017.1"/>
</dbReference>
<keyword evidence="2" id="KW-1185">Reference proteome</keyword>
<comment type="caution">
    <text evidence="1">The sequence shown here is derived from an EMBL/GenBank/DDBJ whole genome shotgun (WGS) entry which is preliminary data.</text>
</comment>
<sequence>MSQVILWVDQTSFKRLVRGEEFAARHDQSTMENIQIIVPTSAVSTFEEKEDGIQFNIFKKELW</sequence>
<evidence type="ECO:0000313" key="1">
    <source>
        <dbReference type="EMBL" id="PKR83510.1"/>
    </source>
</evidence>
<organism evidence="1 2">
    <name type="scientific">Heyndrickxia camelliae</name>
    <dbReference type="NCBI Taxonomy" id="1707093"/>
    <lineage>
        <taxon>Bacteria</taxon>
        <taxon>Bacillati</taxon>
        <taxon>Bacillota</taxon>
        <taxon>Bacilli</taxon>
        <taxon>Bacillales</taxon>
        <taxon>Bacillaceae</taxon>
        <taxon>Heyndrickxia</taxon>
    </lineage>
</organism>
<name>A0A2N3LFV4_9BACI</name>
<proteinExistence type="predicted"/>
<dbReference type="OrthoDB" id="9917616at2"/>
<gene>
    <name evidence="1" type="ORF">CWO92_18250</name>
</gene>
<protein>
    <submittedName>
        <fullName evidence="1">Uncharacterized protein</fullName>
    </submittedName>
</protein>
<accession>A0A2N3LFV4</accession>
<reference evidence="1 2" key="1">
    <citation type="submission" date="2017-11" db="EMBL/GenBank/DDBJ databases">
        <title>Bacillus camelliae sp. nov., isolated from pu'er tea.</title>
        <authorList>
            <person name="Niu L."/>
        </authorList>
    </citation>
    <scope>NUCLEOTIDE SEQUENCE [LARGE SCALE GENOMIC DNA]</scope>
    <source>
        <strain evidence="1 2">7578-1</strain>
    </source>
</reference>